<organism evidence="2 3">
    <name type="scientific">Denticeps clupeoides</name>
    <name type="common">denticle herring</name>
    <dbReference type="NCBI Taxonomy" id="299321"/>
    <lineage>
        <taxon>Eukaryota</taxon>
        <taxon>Metazoa</taxon>
        <taxon>Chordata</taxon>
        <taxon>Craniata</taxon>
        <taxon>Vertebrata</taxon>
        <taxon>Euteleostomi</taxon>
        <taxon>Actinopterygii</taxon>
        <taxon>Neopterygii</taxon>
        <taxon>Teleostei</taxon>
        <taxon>Clupei</taxon>
        <taxon>Clupeiformes</taxon>
        <taxon>Denticipitoidei</taxon>
        <taxon>Denticipitidae</taxon>
        <taxon>Denticeps</taxon>
    </lineage>
</organism>
<name>A0AAY4DXZ5_9TELE</name>
<proteinExistence type="predicted"/>
<dbReference type="AlphaFoldDB" id="A0AAY4DXZ5"/>
<dbReference type="GO" id="GO:0005634">
    <property type="term" value="C:nucleus"/>
    <property type="evidence" value="ECO:0007669"/>
    <property type="project" value="TreeGrafter"/>
</dbReference>
<dbReference type="PANTHER" id="PTHR47421:SF1">
    <property type="entry name" value="GS HOMEOBOX 2"/>
    <property type="match status" value="1"/>
</dbReference>
<dbReference type="Proteomes" id="UP000694580">
    <property type="component" value="Chromosome 13"/>
</dbReference>
<reference evidence="2 3" key="1">
    <citation type="submission" date="2020-06" db="EMBL/GenBank/DDBJ databases">
        <authorList>
            <consortium name="Wellcome Sanger Institute Data Sharing"/>
        </authorList>
    </citation>
    <scope>NUCLEOTIDE SEQUENCE [LARGE SCALE GENOMIC DNA]</scope>
</reference>
<protein>
    <submittedName>
        <fullName evidence="2">Uncharacterized protein</fullName>
    </submittedName>
</protein>
<evidence type="ECO:0000313" key="3">
    <source>
        <dbReference type="Proteomes" id="UP000694580"/>
    </source>
</evidence>
<dbReference type="InterPro" id="IPR042191">
    <property type="entry name" value="GSH1/2"/>
</dbReference>
<dbReference type="PANTHER" id="PTHR47421">
    <property type="entry name" value="GS HOMEOBOX 2"/>
    <property type="match status" value="1"/>
</dbReference>
<reference evidence="2" key="3">
    <citation type="submission" date="2025-09" db="UniProtKB">
        <authorList>
            <consortium name="Ensembl"/>
        </authorList>
    </citation>
    <scope>IDENTIFICATION</scope>
</reference>
<dbReference type="GO" id="GO:0000981">
    <property type="term" value="F:DNA-binding transcription factor activity, RNA polymerase II-specific"/>
    <property type="evidence" value="ECO:0007669"/>
    <property type="project" value="TreeGrafter"/>
</dbReference>
<evidence type="ECO:0000256" key="1">
    <source>
        <dbReference type="SAM" id="MobiDB-lite"/>
    </source>
</evidence>
<dbReference type="GO" id="GO:1990837">
    <property type="term" value="F:sequence-specific double-stranded DNA binding"/>
    <property type="evidence" value="ECO:0007669"/>
    <property type="project" value="TreeGrafter"/>
</dbReference>
<evidence type="ECO:0000313" key="2">
    <source>
        <dbReference type="Ensembl" id="ENSDCDP00010049391.1"/>
    </source>
</evidence>
<feature type="region of interest" description="Disordered" evidence="1">
    <location>
        <begin position="148"/>
        <end position="241"/>
    </location>
</feature>
<gene>
    <name evidence="2" type="primary">GSX2</name>
</gene>
<keyword evidence="3" id="KW-1185">Reference proteome</keyword>
<feature type="region of interest" description="Disordered" evidence="1">
    <location>
        <begin position="92"/>
        <end position="122"/>
    </location>
</feature>
<dbReference type="GeneTree" id="ENSGT00980000202236"/>
<feature type="compositionally biased region" description="Gly residues" evidence="1">
    <location>
        <begin position="202"/>
        <end position="215"/>
    </location>
</feature>
<sequence length="241" mass="25707">MSRSFYVDSLIVKDTARAVPLNDHPGQDFLIPISVHSPGVVGVAAPACPSRKTGAFCVCPLCVTSHIPLLKGPFPGGDAPFCHRVAHQQSGPALAHHGHAAYSVTDPRRRRRQRAAPEREAHAHRLHQHAAAGAGARVLLQHVPVAPAQDRDRHLPPPVREAGQDLVPEPARQAQEGGQGRAAERARRLQVRRRPRALPEVGGRGGVAVAGVGDGGEGDLARVTRGPPAFHQHLTSLSRPR</sequence>
<dbReference type="Ensembl" id="ENSDCDT00010059789.1">
    <property type="protein sequence ID" value="ENSDCDP00010049391.1"/>
    <property type="gene ID" value="ENSDCDG00010029573.1"/>
</dbReference>
<accession>A0AAY4DXZ5</accession>
<reference evidence="2" key="2">
    <citation type="submission" date="2025-08" db="UniProtKB">
        <authorList>
            <consortium name="Ensembl"/>
        </authorList>
    </citation>
    <scope>IDENTIFICATION</scope>
</reference>